<evidence type="ECO:0000313" key="1">
    <source>
        <dbReference type="EMBL" id="MCK9799800.1"/>
    </source>
</evidence>
<gene>
    <name evidence="1" type="ORF">M1B34_19340</name>
</gene>
<reference evidence="1 2" key="2">
    <citation type="journal article" date="2023" name="Plant Pathol.">
        <title>Dismantling and reorganizing Pseudomonas marginalis sensu#lato.</title>
        <authorList>
            <person name="Sawada H."/>
            <person name="Fujikawa T."/>
            <person name="Satou M."/>
        </authorList>
    </citation>
    <scope>NUCLEOTIDE SEQUENCE [LARGE SCALE GENOMIC DNA]</scope>
    <source>
        <strain evidence="1 2">MAFF 302030</strain>
    </source>
</reference>
<dbReference type="EMBL" id="JALQCW010000052">
    <property type="protein sequence ID" value="MCK9799800.1"/>
    <property type="molecule type" value="Genomic_DNA"/>
</dbReference>
<sequence>MKLYYVIAEKDLYPQYPHHADWPKQIAYCPQDRSIMLTEGKGHGLAGSVITLAAASEPRWWAVFTALQAEWFLSFIEEGRFADEGEFTAALSEKIGPLRTVKY</sequence>
<dbReference type="Proteomes" id="UP001155059">
    <property type="component" value="Unassembled WGS sequence"/>
</dbReference>
<protein>
    <submittedName>
        <fullName evidence="1">Uncharacterized protein</fullName>
    </submittedName>
</protein>
<reference evidence="1 2" key="1">
    <citation type="journal article" date="2022" name="Int. J. Syst. Evol. Microbiol.">
        <title>Pseudomonas aegrilactucae sp. nov. and Pseudomonas morbosilactucae sp. nov., pathogens causing bacterial rot of lettuce in Japan.</title>
        <authorList>
            <person name="Sawada H."/>
            <person name="Fujikawa T."/>
            <person name="Satou M."/>
        </authorList>
    </citation>
    <scope>NUCLEOTIDE SEQUENCE [LARGE SCALE GENOMIC DNA]</scope>
    <source>
        <strain evidence="1 2">MAFF 302030</strain>
    </source>
</reference>
<proteinExistence type="predicted"/>
<evidence type="ECO:0000313" key="2">
    <source>
        <dbReference type="Proteomes" id="UP001155059"/>
    </source>
</evidence>
<organism evidence="1 2">
    <name type="scientific">Pseudomonas morbosilactucae</name>
    <dbReference type="NCBI Taxonomy" id="2938197"/>
    <lineage>
        <taxon>Bacteria</taxon>
        <taxon>Pseudomonadati</taxon>
        <taxon>Pseudomonadota</taxon>
        <taxon>Gammaproteobacteria</taxon>
        <taxon>Pseudomonadales</taxon>
        <taxon>Pseudomonadaceae</taxon>
        <taxon>Pseudomonas</taxon>
    </lineage>
</organism>
<accession>A0A9X1YX68</accession>
<comment type="caution">
    <text evidence="1">The sequence shown here is derived from an EMBL/GenBank/DDBJ whole genome shotgun (WGS) entry which is preliminary data.</text>
</comment>
<name>A0A9X1YX68_9PSED</name>
<dbReference type="RefSeq" id="WP_268265986.1">
    <property type="nucleotide sequence ID" value="NZ_JALQCW010000052.1"/>
</dbReference>
<dbReference type="AlphaFoldDB" id="A0A9X1YX68"/>